<organism evidence="1 2">
    <name type="scientific">Pajaroellobacter abortibovis</name>
    <dbReference type="NCBI Taxonomy" id="1882918"/>
    <lineage>
        <taxon>Bacteria</taxon>
        <taxon>Pseudomonadati</taxon>
        <taxon>Myxococcota</taxon>
        <taxon>Polyangia</taxon>
        <taxon>Polyangiales</taxon>
        <taxon>Polyangiaceae</taxon>
    </lineage>
</organism>
<name>A0A1L6MWT3_9BACT</name>
<dbReference type="AlphaFoldDB" id="A0A1L6MWT3"/>
<dbReference type="Proteomes" id="UP000185544">
    <property type="component" value="Chromosome"/>
</dbReference>
<dbReference type="STRING" id="1882918.BCY86_04315"/>
<accession>A0A1L6MWT3</accession>
<evidence type="ECO:0000313" key="2">
    <source>
        <dbReference type="Proteomes" id="UP000185544"/>
    </source>
</evidence>
<gene>
    <name evidence="1" type="ORF">BCY86_04315</name>
</gene>
<reference evidence="1 2" key="1">
    <citation type="submission" date="2016-08" db="EMBL/GenBank/DDBJ databases">
        <title>Identification and validation of antigenic proteins from Pajaroellobacter abortibovis using de-novo genome sequence assembly and reverse vaccinology.</title>
        <authorList>
            <person name="Welly B.T."/>
            <person name="Miller M.R."/>
            <person name="Stott J.L."/>
            <person name="Blanchard M.T."/>
            <person name="Islas-Trejo A.D."/>
            <person name="O'Rourke S.M."/>
            <person name="Young A.E."/>
            <person name="Medrano J.F."/>
            <person name="Van Eenennaam A.L."/>
        </authorList>
    </citation>
    <scope>NUCLEOTIDE SEQUENCE [LARGE SCALE GENOMIC DNA]</scope>
    <source>
        <strain evidence="1 2">BTF92-0548A/99-0131</strain>
    </source>
</reference>
<protein>
    <submittedName>
        <fullName evidence="1">Uncharacterized protein</fullName>
    </submittedName>
</protein>
<dbReference type="KEGG" id="pabo:BCY86_04315"/>
<dbReference type="EMBL" id="CP016908">
    <property type="protein sequence ID" value="APR99993.1"/>
    <property type="molecule type" value="Genomic_DNA"/>
</dbReference>
<proteinExistence type="predicted"/>
<keyword evidence="2" id="KW-1185">Reference proteome</keyword>
<evidence type="ECO:0000313" key="1">
    <source>
        <dbReference type="EMBL" id="APR99993.1"/>
    </source>
</evidence>
<sequence>MYKQKRDQRNPPDSFLSQFIASFEPVPVGFKTFTRFGPPQLARGTHSLAGVLRWLADRKLTAKSFLPIVPKLEKIASQKKKIIPIMNVFAPFTIEPNGPFDCTNTCSAFARLEEQNRQKPKWFPEAIEYAEWMHRVHLPAIELWVTPAINKKENILVKKKRISI</sequence>